<dbReference type="OrthoDB" id="7509105at2"/>
<sequence length="118" mass="12557">MRRSVRTIPAIIAVLAAAPLSAAGPVETAMRGSYSCEMPGTAAGAAGIRVPEKDFRIRSASRYKSEQGNGVYLRKGDVIRFTSGPRSGESYTVVGENFLRALGPDGKPSRLRCIRTGN</sequence>
<keyword evidence="2" id="KW-0251">Elongation factor</keyword>
<proteinExistence type="predicted"/>
<dbReference type="EMBL" id="WTYM01000030">
    <property type="protein sequence ID" value="MXO58717.1"/>
    <property type="molecule type" value="Genomic_DNA"/>
</dbReference>
<evidence type="ECO:0000313" key="2">
    <source>
        <dbReference type="EMBL" id="MXO58717.1"/>
    </source>
</evidence>
<gene>
    <name evidence="2" type="ORF">GRI89_04070</name>
</gene>
<dbReference type="RefSeq" id="WP_159792458.1">
    <property type="nucleotide sequence ID" value="NZ_WTYM01000030.1"/>
</dbReference>
<dbReference type="Proteomes" id="UP000433652">
    <property type="component" value="Unassembled WGS sequence"/>
</dbReference>
<keyword evidence="3" id="KW-1185">Reference proteome</keyword>
<evidence type="ECO:0000313" key="3">
    <source>
        <dbReference type="Proteomes" id="UP000433652"/>
    </source>
</evidence>
<accession>A0A6I4SUE1</accession>
<feature type="signal peptide" evidence="1">
    <location>
        <begin position="1"/>
        <end position="22"/>
    </location>
</feature>
<evidence type="ECO:0000256" key="1">
    <source>
        <dbReference type="SAM" id="SignalP"/>
    </source>
</evidence>
<dbReference type="GO" id="GO:0003746">
    <property type="term" value="F:translation elongation factor activity"/>
    <property type="evidence" value="ECO:0007669"/>
    <property type="project" value="UniProtKB-KW"/>
</dbReference>
<name>A0A6I4SUE1_9SPHN</name>
<feature type="chain" id="PRO_5026055596" evidence="1">
    <location>
        <begin position="23"/>
        <end position="118"/>
    </location>
</feature>
<keyword evidence="2" id="KW-0648">Protein biosynthesis</keyword>
<reference evidence="2 3" key="1">
    <citation type="submission" date="2019-12" db="EMBL/GenBank/DDBJ databases">
        <title>Genomic-based taxomic classification of the family Erythrobacteraceae.</title>
        <authorList>
            <person name="Xu L."/>
        </authorList>
    </citation>
    <scope>NUCLEOTIDE SEQUENCE [LARGE SCALE GENOMIC DNA]</scope>
    <source>
        <strain evidence="2 3">MCCC 1K01500</strain>
    </source>
</reference>
<keyword evidence="1" id="KW-0732">Signal</keyword>
<organism evidence="2 3">
    <name type="scientific">Croceibacterium salegens</name>
    <dbReference type="NCBI Taxonomy" id="1737568"/>
    <lineage>
        <taxon>Bacteria</taxon>
        <taxon>Pseudomonadati</taxon>
        <taxon>Pseudomonadota</taxon>
        <taxon>Alphaproteobacteria</taxon>
        <taxon>Sphingomonadales</taxon>
        <taxon>Erythrobacteraceae</taxon>
        <taxon>Croceibacterium</taxon>
    </lineage>
</organism>
<comment type="caution">
    <text evidence="2">The sequence shown here is derived from an EMBL/GenBank/DDBJ whole genome shotgun (WGS) entry which is preliminary data.</text>
</comment>
<protein>
    <submittedName>
        <fullName evidence="2">Elongation factor P</fullName>
    </submittedName>
</protein>
<dbReference type="AlphaFoldDB" id="A0A6I4SUE1"/>